<reference evidence="7" key="1">
    <citation type="submission" date="2023-02" db="EMBL/GenBank/DDBJ databases">
        <title>Identification and recombinant expression of a fungal hydrolase from Papiliotrema laurentii that hydrolyzes apple cutin and clears colloidal polyester polyurethane.</title>
        <authorList>
            <consortium name="DOE Joint Genome Institute"/>
            <person name="Roman V.A."/>
            <person name="Bojanowski C."/>
            <person name="Crable B.R."/>
            <person name="Wagner D.N."/>
            <person name="Hung C.S."/>
            <person name="Nadeau L.J."/>
            <person name="Schratz L."/>
            <person name="Haridas S."/>
            <person name="Pangilinan J."/>
            <person name="Lipzen A."/>
            <person name="Na H."/>
            <person name="Yan M."/>
            <person name="Ng V."/>
            <person name="Grigoriev I.V."/>
            <person name="Spatafora J.W."/>
            <person name="Barlow D."/>
            <person name="Biffinger J."/>
            <person name="Kelley-Loughnane N."/>
            <person name="Varaljay V.A."/>
            <person name="Crookes-Goodson W.J."/>
        </authorList>
    </citation>
    <scope>NUCLEOTIDE SEQUENCE</scope>
    <source>
        <strain evidence="7">5307AH</strain>
    </source>
</reference>
<dbReference type="Pfam" id="PF06398">
    <property type="entry name" value="Pex24p"/>
    <property type="match status" value="1"/>
</dbReference>
<dbReference type="EMBL" id="JAODAN010000002">
    <property type="protein sequence ID" value="KAK1926478.1"/>
    <property type="molecule type" value="Genomic_DNA"/>
</dbReference>
<dbReference type="InterPro" id="IPR010482">
    <property type="entry name" value="TECPR1-like_DysF"/>
</dbReference>
<protein>
    <submittedName>
        <fullName evidence="7">Integral peroxisomal membrane peroxin-domain-containing protein</fullName>
    </submittedName>
</protein>
<gene>
    <name evidence="7" type="ORF">DB88DRAFT_508574</name>
</gene>
<feature type="domain" description="TECPR1-like DysF" evidence="6">
    <location>
        <begin position="99"/>
        <end position="326"/>
    </location>
</feature>
<feature type="region of interest" description="Disordered" evidence="5">
    <location>
        <begin position="29"/>
        <end position="50"/>
    </location>
</feature>
<dbReference type="AlphaFoldDB" id="A0AAD9FUP4"/>
<feature type="region of interest" description="Disordered" evidence="5">
    <location>
        <begin position="72"/>
        <end position="92"/>
    </location>
</feature>
<organism evidence="7 8">
    <name type="scientific">Papiliotrema laurentii</name>
    <name type="common">Cryptococcus laurentii</name>
    <dbReference type="NCBI Taxonomy" id="5418"/>
    <lineage>
        <taxon>Eukaryota</taxon>
        <taxon>Fungi</taxon>
        <taxon>Dikarya</taxon>
        <taxon>Basidiomycota</taxon>
        <taxon>Agaricomycotina</taxon>
        <taxon>Tremellomycetes</taxon>
        <taxon>Tremellales</taxon>
        <taxon>Rhynchogastremaceae</taxon>
        <taxon>Papiliotrema</taxon>
    </lineage>
</organism>
<comment type="caution">
    <text evidence="7">The sequence shown here is derived from an EMBL/GenBank/DDBJ whole genome shotgun (WGS) entry which is preliminary data.</text>
</comment>
<feature type="compositionally biased region" description="Pro residues" evidence="5">
    <location>
        <begin position="29"/>
        <end position="43"/>
    </location>
</feature>
<evidence type="ECO:0000256" key="2">
    <source>
        <dbReference type="ARBA" id="ARBA00022692"/>
    </source>
</evidence>
<dbReference type="GO" id="GO:0005778">
    <property type="term" value="C:peroxisomal membrane"/>
    <property type="evidence" value="ECO:0007669"/>
    <property type="project" value="TreeGrafter"/>
</dbReference>
<evidence type="ECO:0000259" key="6">
    <source>
        <dbReference type="Pfam" id="PF06398"/>
    </source>
</evidence>
<evidence type="ECO:0000313" key="7">
    <source>
        <dbReference type="EMBL" id="KAK1926478.1"/>
    </source>
</evidence>
<keyword evidence="4" id="KW-0472">Membrane</keyword>
<evidence type="ECO:0000256" key="3">
    <source>
        <dbReference type="ARBA" id="ARBA00022989"/>
    </source>
</evidence>
<keyword evidence="3" id="KW-1133">Transmembrane helix</keyword>
<keyword evidence="2" id="KW-0812">Transmembrane</keyword>
<evidence type="ECO:0000256" key="1">
    <source>
        <dbReference type="ARBA" id="ARBA00004141"/>
    </source>
</evidence>
<dbReference type="PANTHER" id="PTHR28304:SF2">
    <property type="entry name" value="PEROXISOMAL MEMBRANE PROTEIN PEX29"/>
    <property type="match status" value="1"/>
</dbReference>
<sequence length="508" mass="56267">MADISFYADIPGCAIPITPVAVAKAAAPEPKPTASFPPAPAAAPPSRKFSVPTTASLSTNVSDMLLSSLLPPNLPKIPQTNKAGGPGRPRELSTQREALSLPLVSNNFRRFVTKVGPVFWLQDRVEEVLFWRKPKWTWAYLIVWTFIAFNPRILLLLPSATLILVLIHIHEKTHPLPSLLGVTLSASSATQRVHSSPTLAQNGFTATNGPDGEVPVVPPKEAESGVDYYMNLQAIQNLMGQISDIYDYVAPRLAQLSNPSTSPNRLPITTTHLILLLLPPTLFLPLIPSCLMPYLLLPLGYLPPLLFHPNLFPFILALPRHPTLLRLRAAAERVLLTDSLSDDIGRGRIASVEVWENERLDPAIAAKPPVGALPQGAWSSRFLRAGERAPWVKVIREGALWKNEEATGVDKKEGESKMVLALKDEWDFIPGEEWRVDTCGLWADAGADEDGWSYTDDSWQNPAPTPFTEAEATTDKQLPGLALRRITRRRRWWRRVYMSEDDSKRGLE</sequence>
<dbReference type="Proteomes" id="UP001182556">
    <property type="component" value="Unassembled WGS sequence"/>
</dbReference>
<accession>A0AAD9FUP4</accession>
<evidence type="ECO:0000256" key="5">
    <source>
        <dbReference type="SAM" id="MobiDB-lite"/>
    </source>
</evidence>
<evidence type="ECO:0000313" key="8">
    <source>
        <dbReference type="Proteomes" id="UP001182556"/>
    </source>
</evidence>
<evidence type="ECO:0000256" key="4">
    <source>
        <dbReference type="ARBA" id="ARBA00023136"/>
    </source>
</evidence>
<name>A0AAD9FUP4_PAPLA</name>
<dbReference type="InterPro" id="IPR052816">
    <property type="entry name" value="Peroxisomal_Membrane_PEX28-32"/>
</dbReference>
<keyword evidence="8" id="KW-1185">Reference proteome</keyword>
<comment type="subcellular location">
    <subcellularLocation>
        <location evidence="1">Membrane</location>
        <topology evidence="1">Multi-pass membrane protein</topology>
    </subcellularLocation>
</comment>
<dbReference type="GO" id="GO:0007031">
    <property type="term" value="P:peroxisome organization"/>
    <property type="evidence" value="ECO:0007669"/>
    <property type="project" value="UniProtKB-ARBA"/>
</dbReference>
<dbReference type="PANTHER" id="PTHR28304">
    <property type="entry name" value="PEROXISOMAL MEMBRANE PROTEIN PEX29"/>
    <property type="match status" value="1"/>
</dbReference>
<proteinExistence type="predicted"/>